<evidence type="ECO:0000313" key="3">
    <source>
        <dbReference type="Proteomes" id="UP000197138"/>
    </source>
</evidence>
<accession>A0A218WT66</accession>
<evidence type="ECO:0000313" key="2">
    <source>
        <dbReference type="EMBL" id="OWM76044.1"/>
    </source>
</evidence>
<feature type="compositionally biased region" description="Basic and acidic residues" evidence="1">
    <location>
        <begin position="67"/>
        <end position="76"/>
    </location>
</feature>
<proteinExistence type="predicted"/>
<dbReference type="Proteomes" id="UP000197138">
    <property type="component" value="Unassembled WGS sequence"/>
</dbReference>
<dbReference type="EMBL" id="MTKT01003224">
    <property type="protein sequence ID" value="OWM76044.1"/>
    <property type="molecule type" value="Genomic_DNA"/>
</dbReference>
<evidence type="ECO:0000256" key="1">
    <source>
        <dbReference type="SAM" id="MobiDB-lite"/>
    </source>
</evidence>
<sequence length="76" mass="8548">MLHPIQRNENSSDAGAHLKRVPEENGFMIESSLNRLALAQIGSKLRQKKQKRNEIEGPYGSGGQSEIWDKSNGDWI</sequence>
<protein>
    <submittedName>
        <fullName evidence="2">Uncharacterized protein</fullName>
    </submittedName>
</protein>
<name>A0A218WT66_PUNGR</name>
<reference evidence="3" key="1">
    <citation type="journal article" date="2017" name="Plant J.">
        <title>The pomegranate (Punica granatum L.) genome and the genomics of punicalagin biosynthesis.</title>
        <authorList>
            <person name="Qin G."/>
            <person name="Xu C."/>
            <person name="Ming R."/>
            <person name="Tang H."/>
            <person name="Guyot R."/>
            <person name="Kramer E.M."/>
            <person name="Hu Y."/>
            <person name="Yi X."/>
            <person name="Qi Y."/>
            <person name="Xu X."/>
            <person name="Gao Z."/>
            <person name="Pan H."/>
            <person name="Jian J."/>
            <person name="Tian Y."/>
            <person name="Yue Z."/>
            <person name="Xu Y."/>
        </authorList>
    </citation>
    <scope>NUCLEOTIDE SEQUENCE [LARGE SCALE GENOMIC DNA]</scope>
    <source>
        <strain evidence="3">cv. Dabenzi</strain>
    </source>
</reference>
<gene>
    <name evidence="2" type="ORF">CDL15_Pgr009689</name>
</gene>
<dbReference type="AlphaFoldDB" id="A0A218WT66"/>
<feature type="region of interest" description="Disordered" evidence="1">
    <location>
        <begin position="43"/>
        <end position="76"/>
    </location>
</feature>
<organism evidence="2 3">
    <name type="scientific">Punica granatum</name>
    <name type="common">Pomegranate</name>
    <dbReference type="NCBI Taxonomy" id="22663"/>
    <lineage>
        <taxon>Eukaryota</taxon>
        <taxon>Viridiplantae</taxon>
        <taxon>Streptophyta</taxon>
        <taxon>Embryophyta</taxon>
        <taxon>Tracheophyta</taxon>
        <taxon>Spermatophyta</taxon>
        <taxon>Magnoliopsida</taxon>
        <taxon>eudicotyledons</taxon>
        <taxon>Gunneridae</taxon>
        <taxon>Pentapetalae</taxon>
        <taxon>rosids</taxon>
        <taxon>malvids</taxon>
        <taxon>Myrtales</taxon>
        <taxon>Lythraceae</taxon>
        <taxon>Punica</taxon>
    </lineage>
</organism>
<comment type="caution">
    <text evidence="2">The sequence shown here is derived from an EMBL/GenBank/DDBJ whole genome shotgun (WGS) entry which is preliminary data.</text>
</comment>